<sequence>MAACLSAEQPAQAARAVKTSAGAHCVHVALALVLAWQATSGWAVVPASLVCWLCIALMAAGIDHLFASRPAEVQAALSVSEDADDRSVAAQAIAGLPPLDAAVKRSVEKTAHDTSVRQWRRHIVDVAPYEEERYSRQGICTTVELFLRAGDQLVLAFHSDANGSSPAAEWRCDLWSPEAAQSHWLDVPANGEMDVPVTRPGEYLIGIGQAYGHCPGVIGLWLRVSEPDRLALPLEPAFGSTLRYARRDDGAAVVHIEDEAHVWSHARLETLPVHGVPAGSALLFASADDVWDVSACSDPATSWCAENTHLHRYFLRLSQGDVLTLELAWAATHFDRPMPLPDQCTGRTQGEVRLFKLVRGPELQHVWASAKAADSTQLTCPADGDDCMELRLFGPPAWRTQPVSSFVDLRLWGAYLQRPHCLRDFALENAWVEDWYQQLMPMPVRAVNKTTALTARRAWPVLGIGMYHASTAVLSALSAPT</sequence>
<gene>
    <name evidence="1" type="ordered locus">XOO1322</name>
</gene>
<keyword evidence="2" id="KW-1185">Reference proteome</keyword>
<dbReference type="KEGG" id="xoo:XOO1322"/>
<dbReference type="STRING" id="291331.XOO1322"/>
<dbReference type="AlphaFoldDB" id="Q5H395"/>
<dbReference type="EMBL" id="AE013598">
    <property type="protein sequence ID" value="AAW74576.1"/>
    <property type="molecule type" value="Genomic_DNA"/>
</dbReference>
<dbReference type="Proteomes" id="UP000006735">
    <property type="component" value="Chromosome"/>
</dbReference>
<accession>Q5H395</accession>
<dbReference type="HOGENOM" id="CLU_052042_0_0_6"/>
<evidence type="ECO:0000313" key="1">
    <source>
        <dbReference type="EMBL" id="AAW74576.1"/>
    </source>
</evidence>
<protein>
    <submittedName>
        <fullName evidence="1">Uncharacterized protein</fullName>
    </submittedName>
</protein>
<reference evidence="1 2" key="1">
    <citation type="journal article" date="2005" name="Nucleic Acids Res.">
        <title>The genome sequence of Xanthomonas oryzae pathovar oryzae KACC10331, the bacterial blight pathogen of rice.</title>
        <authorList>
            <person name="Lee B.M."/>
            <person name="Park Y.J."/>
            <person name="Park D.S."/>
            <person name="Kang H.W."/>
            <person name="Kim J.G."/>
            <person name="Song E.S."/>
            <person name="Park I.C."/>
            <person name="Yoon U.H."/>
            <person name="Hahn J.H."/>
            <person name="Koo B.S."/>
            <person name="Lee G.B."/>
            <person name="Kim H."/>
            <person name="Park H.S."/>
            <person name="Yoon K.O."/>
            <person name="Kim J.H."/>
            <person name="Jung C.H."/>
            <person name="Koh N.H."/>
            <person name="Seo J.S."/>
            <person name="Go S.J."/>
        </authorList>
    </citation>
    <scope>NUCLEOTIDE SEQUENCE [LARGE SCALE GENOMIC DNA]</scope>
    <source>
        <strain evidence="2">KACC10331 / KXO85</strain>
    </source>
</reference>
<name>Q5H395_XANOR</name>
<proteinExistence type="predicted"/>
<evidence type="ECO:0000313" key="2">
    <source>
        <dbReference type="Proteomes" id="UP000006735"/>
    </source>
</evidence>
<organism evidence="1 2">
    <name type="scientific">Xanthomonas oryzae pv. oryzae (strain KACC10331 / KXO85)</name>
    <dbReference type="NCBI Taxonomy" id="291331"/>
    <lineage>
        <taxon>Bacteria</taxon>
        <taxon>Pseudomonadati</taxon>
        <taxon>Pseudomonadota</taxon>
        <taxon>Gammaproteobacteria</taxon>
        <taxon>Lysobacterales</taxon>
        <taxon>Lysobacteraceae</taxon>
        <taxon>Xanthomonas</taxon>
    </lineage>
</organism>